<dbReference type="SUPFAM" id="SSF55811">
    <property type="entry name" value="Nudix"/>
    <property type="match status" value="1"/>
</dbReference>
<keyword evidence="9" id="KW-1185">Reference proteome</keyword>
<dbReference type="PRINTS" id="PR00502">
    <property type="entry name" value="NUDIXFAMILY"/>
</dbReference>
<dbReference type="STRING" id="1423763.FC46_GL001627"/>
<dbReference type="Proteomes" id="UP000051036">
    <property type="component" value="Unassembled WGS sequence"/>
</dbReference>
<comment type="similarity">
    <text evidence="1 6">Belongs to the Nudix hydrolase family.</text>
</comment>
<evidence type="ECO:0000313" key="9">
    <source>
        <dbReference type="Proteomes" id="UP000051036"/>
    </source>
</evidence>
<reference evidence="8 9" key="1">
    <citation type="journal article" date="2015" name="Genome Announc.">
        <title>Expanding the biotechnology potential of lactobacilli through comparative genomics of 213 strains and associated genera.</title>
        <authorList>
            <person name="Sun Z."/>
            <person name="Harris H.M."/>
            <person name="McCann A."/>
            <person name="Guo C."/>
            <person name="Argimon S."/>
            <person name="Zhang W."/>
            <person name="Yang X."/>
            <person name="Jeffery I.B."/>
            <person name="Cooney J.C."/>
            <person name="Kagawa T.F."/>
            <person name="Liu W."/>
            <person name="Song Y."/>
            <person name="Salvetti E."/>
            <person name="Wrobel A."/>
            <person name="Rasinkangas P."/>
            <person name="Parkhill J."/>
            <person name="Rea M.C."/>
            <person name="O'Sullivan O."/>
            <person name="Ritari J."/>
            <person name="Douillard F.P."/>
            <person name="Paul Ross R."/>
            <person name="Yang R."/>
            <person name="Briner A.E."/>
            <person name="Felis G.E."/>
            <person name="de Vos W.M."/>
            <person name="Barrangou R."/>
            <person name="Klaenhammer T.R."/>
            <person name="Caufield P.W."/>
            <person name="Cui Y."/>
            <person name="Zhang H."/>
            <person name="O'Toole P.W."/>
        </authorList>
    </citation>
    <scope>NUCLEOTIDE SEQUENCE [LARGE SCALE GENOMIC DNA]</scope>
    <source>
        <strain evidence="8 9">DSM 16043</strain>
    </source>
</reference>
<evidence type="ECO:0000256" key="3">
    <source>
        <dbReference type="ARBA" id="ARBA00022741"/>
    </source>
</evidence>
<evidence type="ECO:0000256" key="5">
    <source>
        <dbReference type="ARBA" id="ARBA00032644"/>
    </source>
</evidence>
<keyword evidence="4 6" id="KW-0378">Hydrolase</keyword>
<dbReference type="CDD" id="cd03428">
    <property type="entry name" value="NUDIX_Ap4A_Nudt2"/>
    <property type="match status" value="1"/>
</dbReference>
<accession>A0A0R1UEL4</accession>
<evidence type="ECO:0000256" key="4">
    <source>
        <dbReference type="ARBA" id="ARBA00022801"/>
    </source>
</evidence>
<dbReference type="InterPro" id="IPR000086">
    <property type="entry name" value="NUDIX_hydrolase_dom"/>
</dbReference>
<evidence type="ECO:0000256" key="1">
    <source>
        <dbReference type="ARBA" id="ARBA00005582"/>
    </source>
</evidence>
<sequence>MLHEHSAGSIIYRENDGKIEFLIVESVLHHTWGFPKGHLEKGETEQEAAIREVAEEVGLHPKFDFDFKREIEYLTEENTMKKVDFFLSQFDDRQHVVDQVSEILASKWVTAAEAKKFLKEGRNLNEFLADALVYIEEQN</sequence>
<dbReference type="Gene3D" id="3.90.79.10">
    <property type="entry name" value="Nucleoside Triphosphate Pyrophosphohydrolase"/>
    <property type="match status" value="1"/>
</dbReference>
<gene>
    <name evidence="8" type="ORF">FC46_GL001627</name>
</gene>
<dbReference type="PROSITE" id="PS00893">
    <property type="entry name" value="NUDIX_BOX"/>
    <property type="match status" value="1"/>
</dbReference>
<dbReference type="GO" id="GO:0006754">
    <property type="term" value="P:ATP biosynthetic process"/>
    <property type="evidence" value="ECO:0007669"/>
    <property type="project" value="TreeGrafter"/>
</dbReference>
<evidence type="ECO:0000256" key="2">
    <source>
        <dbReference type="ARBA" id="ARBA00018911"/>
    </source>
</evidence>
<protein>
    <recommendedName>
        <fullName evidence="2">Bis(5'-nucleosyl)-tetraphosphatase [asymmetrical]</fullName>
    </recommendedName>
    <alternativeName>
        <fullName evidence="5">Diadenosine 5',5'''-P1,P4-tetraphosphate asymmetrical hydrolase</fullName>
    </alternativeName>
</protein>
<name>A0A0R1UEL4_9LACO</name>
<feature type="domain" description="Nudix hydrolase" evidence="7">
    <location>
        <begin position="2"/>
        <end position="132"/>
    </location>
</feature>
<dbReference type="InterPro" id="IPR003565">
    <property type="entry name" value="Tetra_PHTase"/>
</dbReference>
<dbReference type="InterPro" id="IPR015797">
    <property type="entry name" value="NUDIX_hydrolase-like_dom_sf"/>
</dbReference>
<evidence type="ECO:0000259" key="7">
    <source>
        <dbReference type="PROSITE" id="PS51462"/>
    </source>
</evidence>
<dbReference type="GO" id="GO:0004081">
    <property type="term" value="F:bis(5'-nucleosyl)-tetraphosphatase (asymmetrical) activity"/>
    <property type="evidence" value="ECO:0007669"/>
    <property type="project" value="TreeGrafter"/>
</dbReference>
<dbReference type="PANTHER" id="PTHR21340">
    <property type="entry name" value="DIADENOSINE 5,5-P1,P4-TETRAPHOSPHATE PYROPHOSPHOHYDROLASE MUTT"/>
    <property type="match status" value="1"/>
</dbReference>
<dbReference type="EMBL" id="AZFM01000054">
    <property type="protein sequence ID" value="KRL88043.1"/>
    <property type="molecule type" value="Genomic_DNA"/>
</dbReference>
<dbReference type="RefSeq" id="WP_057800112.1">
    <property type="nucleotide sequence ID" value="NZ_AZFM01000054.1"/>
</dbReference>
<comment type="caution">
    <text evidence="8">The sequence shown here is derived from an EMBL/GenBank/DDBJ whole genome shotgun (WGS) entry which is preliminary data.</text>
</comment>
<keyword evidence="3" id="KW-0547">Nucleotide-binding</keyword>
<dbReference type="InterPro" id="IPR051325">
    <property type="entry name" value="Nudix_hydrolase_domain"/>
</dbReference>
<evidence type="ECO:0000256" key="6">
    <source>
        <dbReference type="RuleBase" id="RU003476"/>
    </source>
</evidence>
<dbReference type="Pfam" id="PF00293">
    <property type="entry name" value="NUDIX"/>
    <property type="match status" value="1"/>
</dbReference>
<organism evidence="8 9">
    <name type="scientific">Lactobacillus kalixensis DSM 16043</name>
    <dbReference type="NCBI Taxonomy" id="1423763"/>
    <lineage>
        <taxon>Bacteria</taxon>
        <taxon>Bacillati</taxon>
        <taxon>Bacillota</taxon>
        <taxon>Bacilli</taxon>
        <taxon>Lactobacillales</taxon>
        <taxon>Lactobacillaceae</taxon>
        <taxon>Lactobacillus</taxon>
    </lineage>
</organism>
<dbReference type="InterPro" id="IPR020476">
    <property type="entry name" value="Nudix_hydrolase"/>
</dbReference>
<evidence type="ECO:0000313" key="8">
    <source>
        <dbReference type="EMBL" id="KRL88043.1"/>
    </source>
</evidence>
<dbReference type="PROSITE" id="PS51462">
    <property type="entry name" value="NUDIX"/>
    <property type="match status" value="1"/>
</dbReference>
<proteinExistence type="inferred from homology"/>
<dbReference type="PATRIC" id="fig|1423763.3.peg.1652"/>
<dbReference type="OrthoDB" id="9816289at2"/>
<dbReference type="InterPro" id="IPR020084">
    <property type="entry name" value="NUDIX_hydrolase_CS"/>
</dbReference>
<dbReference type="GO" id="GO:0000166">
    <property type="term" value="F:nucleotide binding"/>
    <property type="evidence" value="ECO:0007669"/>
    <property type="project" value="UniProtKB-KW"/>
</dbReference>
<dbReference type="PANTHER" id="PTHR21340:SF0">
    <property type="entry name" value="BIS(5'-NUCLEOSYL)-TETRAPHOSPHATASE [ASYMMETRICAL]"/>
    <property type="match status" value="1"/>
</dbReference>
<dbReference type="AlphaFoldDB" id="A0A0R1UEL4"/>
<dbReference type="GO" id="GO:0006167">
    <property type="term" value="P:AMP biosynthetic process"/>
    <property type="evidence" value="ECO:0007669"/>
    <property type="project" value="TreeGrafter"/>
</dbReference>